<evidence type="ECO:0000313" key="1">
    <source>
        <dbReference type="Proteomes" id="UP000095286"/>
    </source>
</evidence>
<name>A0AC35UC14_9BILA</name>
<dbReference type="Proteomes" id="UP000095286">
    <property type="component" value="Unplaced"/>
</dbReference>
<reference evidence="2" key="1">
    <citation type="submission" date="2016-11" db="UniProtKB">
        <authorList>
            <consortium name="WormBaseParasite"/>
        </authorList>
    </citation>
    <scope>IDENTIFICATION</scope>
    <source>
        <strain evidence="2">KR3021</strain>
    </source>
</reference>
<proteinExistence type="predicted"/>
<accession>A0AC35UC14</accession>
<organism evidence="1 2">
    <name type="scientific">Rhabditophanes sp. KR3021</name>
    <dbReference type="NCBI Taxonomy" id="114890"/>
    <lineage>
        <taxon>Eukaryota</taxon>
        <taxon>Metazoa</taxon>
        <taxon>Ecdysozoa</taxon>
        <taxon>Nematoda</taxon>
        <taxon>Chromadorea</taxon>
        <taxon>Rhabditida</taxon>
        <taxon>Tylenchina</taxon>
        <taxon>Panagrolaimomorpha</taxon>
        <taxon>Strongyloidoidea</taxon>
        <taxon>Alloionematidae</taxon>
        <taxon>Rhabditophanes</taxon>
    </lineage>
</organism>
<protein>
    <submittedName>
        <fullName evidence="2">H15 domain-containing protein</fullName>
    </submittedName>
</protein>
<dbReference type="WBParaSite" id="RSKR_0000966350.1">
    <property type="protein sequence ID" value="RSKR_0000966350.1"/>
    <property type="gene ID" value="RSKR_0000966350"/>
</dbReference>
<evidence type="ECO:0000313" key="2">
    <source>
        <dbReference type="WBParaSite" id="RSKR_0000966350.1"/>
    </source>
</evidence>
<sequence length="200" mass="22448">MDPLDSPRDALAKEVVQKYKTLGKDKVKEAVKIFVAAGYLRQTIQGIIKRSQTNGKIATKAPPGRKPNSRLIAKVKKTLDKNPSTSCRTGSHTLKTSKLCKGHGPEITVKQATKGKKLYEKVNNKKMVIVMDDETYVPKDPQHVPGREFYSATSRTSIPSIKDPKQERNAPESIFYHFIVKIIPYCKYCVNSFISKITLL</sequence>